<evidence type="ECO:0000313" key="1">
    <source>
        <dbReference type="EMBL" id="GHP08732.1"/>
    </source>
</evidence>
<keyword evidence="2" id="KW-1185">Reference proteome</keyword>
<sequence>MAALLARLAHAQVEPAPPGLLAERGENFRESLLCEYGCVDDTQGVLLNWCAKHVTYTFCNRTTYGPWPISVMKTEDGAINAYMKLIRELGGSSNDMCKASVRAWMCHEFFLSCTPNGRRVYKVCTSSCMTAYTLCGQPAWLRCDLEEEETLGRPESIYCDPPGSGENCMLHKHFMEDGGEFVKGSGTLVFEPDIRKCTGGAFVNSGALFLTLAVVLLRTGNLLSVIQ</sequence>
<comment type="caution">
    <text evidence="1">The sequence shown here is derived from an EMBL/GenBank/DDBJ whole genome shotgun (WGS) entry which is preliminary data.</text>
</comment>
<organism evidence="1 2">
    <name type="scientific">Pycnococcus provasolii</name>
    <dbReference type="NCBI Taxonomy" id="41880"/>
    <lineage>
        <taxon>Eukaryota</taxon>
        <taxon>Viridiplantae</taxon>
        <taxon>Chlorophyta</taxon>
        <taxon>Pseudoscourfieldiophyceae</taxon>
        <taxon>Pseudoscourfieldiales</taxon>
        <taxon>Pycnococcaceae</taxon>
        <taxon>Pycnococcus</taxon>
    </lineage>
</organism>
<evidence type="ECO:0000313" key="2">
    <source>
        <dbReference type="Proteomes" id="UP000660262"/>
    </source>
</evidence>
<name>A0A830HP68_9CHLO</name>
<dbReference type="Gene3D" id="1.10.2000.10">
    <property type="entry name" value="Frizzled cysteine-rich domain"/>
    <property type="match status" value="1"/>
</dbReference>
<gene>
    <name evidence="1" type="ORF">PPROV_000746900</name>
</gene>
<dbReference type="InterPro" id="IPR036790">
    <property type="entry name" value="Frizzled_dom_sf"/>
</dbReference>
<dbReference type="Proteomes" id="UP000660262">
    <property type="component" value="Unassembled WGS sequence"/>
</dbReference>
<accession>A0A830HP68</accession>
<protein>
    <submittedName>
        <fullName evidence="1">Uncharacterized protein</fullName>
    </submittedName>
</protein>
<dbReference type="AlphaFoldDB" id="A0A830HP68"/>
<dbReference type="EMBL" id="BNJQ01000022">
    <property type="protein sequence ID" value="GHP08732.1"/>
    <property type="molecule type" value="Genomic_DNA"/>
</dbReference>
<proteinExistence type="predicted"/>
<reference evidence="1" key="1">
    <citation type="submission" date="2020-10" db="EMBL/GenBank/DDBJ databases">
        <title>Unveiling of a novel bifunctional photoreceptor, Dualchrome1, isolated from a cosmopolitan green alga.</title>
        <authorList>
            <person name="Suzuki S."/>
            <person name="Kawachi M."/>
        </authorList>
    </citation>
    <scope>NUCLEOTIDE SEQUENCE</scope>
    <source>
        <strain evidence="1">NIES 2893</strain>
    </source>
</reference>